<evidence type="ECO:0000256" key="15">
    <source>
        <dbReference type="PROSITE-ProRule" id="PRU00042"/>
    </source>
</evidence>
<feature type="domain" description="C2H2-type" evidence="17">
    <location>
        <begin position="260"/>
        <end position="287"/>
    </location>
</feature>
<evidence type="ECO:0000259" key="17">
    <source>
        <dbReference type="PROSITE" id="PS50157"/>
    </source>
</evidence>
<dbReference type="CDD" id="cd07765">
    <property type="entry name" value="KRAB_A-box"/>
    <property type="match status" value="1"/>
</dbReference>
<feature type="domain" description="C2H2-type" evidence="17">
    <location>
        <begin position="232"/>
        <end position="259"/>
    </location>
</feature>
<name>A0A8D0X670_PIG</name>
<dbReference type="PROSITE" id="PS00028">
    <property type="entry name" value="ZINC_FINGER_C2H2_1"/>
    <property type="match status" value="8"/>
</dbReference>
<keyword evidence="5" id="KW-0677">Repeat</keyword>
<feature type="domain" description="C2H2-type" evidence="17">
    <location>
        <begin position="400"/>
        <end position="427"/>
    </location>
</feature>
<dbReference type="Proteomes" id="UP000694570">
    <property type="component" value="Unplaced"/>
</dbReference>
<dbReference type="SUPFAM" id="SSF57667">
    <property type="entry name" value="beta-beta-alpha zinc fingers"/>
    <property type="match status" value="4"/>
</dbReference>
<dbReference type="InterPro" id="IPR036236">
    <property type="entry name" value="Znf_C2H2_sf"/>
</dbReference>
<dbReference type="PANTHER" id="PTHR23235">
    <property type="entry name" value="KRUEPPEL-LIKE TRANSCRIPTION FACTOR"/>
    <property type="match status" value="1"/>
</dbReference>
<dbReference type="Pfam" id="PF00096">
    <property type="entry name" value="zf-C2H2"/>
    <property type="match status" value="8"/>
</dbReference>
<keyword evidence="8" id="KW-0805">Transcription regulation</keyword>
<feature type="region of interest" description="Disordered" evidence="16">
    <location>
        <begin position="123"/>
        <end position="160"/>
    </location>
</feature>
<dbReference type="Pfam" id="PF01352">
    <property type="entry name" value="KRAB"/>
    <property type="match status" value="1"/>
</dbReference>
<feature type="domain" description="C2H2-type" evidence="17">
    <location>
        <begin position="372"/>
        <end position="399"/>
    </location>
</feature>
<dbReference type="AlphaFoldDB" id="A0A8D0X670"/>
<dbReference type="FunFam" id="3.30.160.60:FF:000355">
    <property type="entry name" value="zinc finger and SCAN domain-containing protein 20 isoform X1"/>
    <property type="match status" value="1"/>
</dbReference>
<dbReference type="InterPro" id="IPR036051">
    <property type="entry name" value="KRAB_dom_sf"/>
</dbReference>
<dbReference type="Gene3D" id="3.30.160.60">
    <property type="entry name" value="Classic Zinc Finger"/>
    <property type="match status" value="8"/>
</dbReference>
<evidence type="ECO:0000256" key="1">
    <source>
        <dbReference type="ARBA" id="ARBA00004109"/>
    </source>
</evidence>
<evidence type="ECO:0000256" key="12">
    <source>
        <dbReference type="ARBA" id="ARBA00054675"/>
    </source>
</evidence>
<dbReference type="PROSITE" id="PS50157">
    <property type="entry name" value="ZINC_FINGER_C2H2_2"/>
    <property type="match status" value="8"/>
</dbReference>
<dbReference type="InterPro" id="IPR013087">
    <property type="entry name" value="Znf_C2H2_type"/>
</dbReference>
<evidence type="ECO:0000256" key="6">
    <source>
        <dbReference type="ARBA" id="ARBA00022771"/>
    </source>
</evidence>
<comment type="function">
    <text evidence="12">Transcriptional repressor. Binds to a specific sequence, 5'-GGGxxxCAGxxxTTT-3', within GADD45 intron 3.</text>
</comment>
<dbReference type="GO" id="GO:0016363">
    <property type="term" value="C:nuclear matrix"/>
    <property type="evidence" value="ECO:0007669"/>
    <property type="project" value="UniProtKB-SubCell"/>
</dbReference>
<dbReference type="PANTHER" id="PTHR23235:SF178">
    <property type="entry name" value="C2H2-TYPE DOMAIN-CONTAINING PROTEIN-RELATED"/>
    <property type="match status" value="1"/>
</dbReference>
<evidence type="ECO:0000256" key="8">
    <source>
        <dbReference type="ARBA" id="ARBA00023015"/>
    </source>
</evidence>
<evidence type="ECO:0000313" key="19">
    <source>
        <dbReference type="Ensembl" id="ENSSSCP00030031751.1"/>
    </source>
</evidence>
<evidence type="ECO:0000256" key="16">
    <source>
        <dbReference type="SAM" id="MobiDB-lite"/>
    </source>
</evidence>
<comment type="subcellular location">
    <subcellularLocation>
        <location evidence="1">Nucleus matrix</location>
    </subcellularLocation>
</comment>
<organism evidence="19 20">
    <name type="scientific">Sus scrofa</name>
    <name type="common">Pig</name>
    <dbReference type="NCBI Taxonomy" id="9823"/>
    <lineage>
        <taxon>Eukaryota</taxon>
        <taxon>Metazoa</taxon>
        <taxon>Chordata</taxon>
        <taxon>Craniata</taxon>
        <taxon>Vertebrata</taxon>
        <taxon>Euteleostomi</taxon>
        <taxon>Mammalia</taxon>
        <taxon>Eutheria</taxon>
        <taxon>Laurasiatheria</taxon>
        <taxon>Artiodactyla</taxon>
        <taxon>Suina</taxon>
        <taxon>Suidae</taxon>
        <taxon>Sus</taxon>
    </lineage>
</organism>
<keyword evidence="3" id="KW-0678">Repressor</keyword>
<dbReference type="Ensembl" id="ENSSSCT00030069588.1">
    <property type="protein sequence ID" value="ENSSSCP00030031751.1"/>
    <property type="gene ID" value="ENSSSCG00030049910.1"/>
</dbReference>
<evidence type="ECO:0000256" key="3">
    <source>
        <dbReference type="ARBA" id="ARBA00022491"/>
    </source>
</evidence>
<keyword evidence="10" id="KW-0804">Transcription</keyword>
<feature type="domain" description="C2H2-type" evidence="17">
    <location>
        <begin position="204"/>
        <end position="231"/>
    </location>
</feature>
<dbReference type="SMART" id="SM00349">
    <property type="entry name" value="KRAB"/>
    <property type="match status" value="1"/>
</dbReference>
<dbReference type="SMART" id="SM00355">
    <property type="entry name" value="ZnF_C2H2"/>
    <property type="match status" value="8"/>
</dbReference>
<dbReference type="InterPro" id="IPR001909">
    <property type="entry name" value="KRAB"/>
</dbReference>
<feature type="domain" description="KRAB" evidence="18">
    <location>
        <begin position="8"/>
        <end position="78"/>
    </location>
</feature>
<keyword evidence="6 15" id="KW-0863">Zinc-finger</keyword>
<evidence type="ECO:0000256" key="9">
    <source>
        <dbReference type="ARBA" id="ARBA00023125"/>
    </source>
</evidence>
<evidence type="ECO:0000256" key="7">
    <source>
        <dbReference type="ARBA" id="ARBA00022833"/>
    </source>
</evidence>
<evidence type="ECO:0000256" key="2">
    <source>
        <dbReference type="ARBA" id="ARBA00006991"/>
    </source>
</evidence>
<dbReference type="FunFam" id="3.30.160.60:FF:000139">
    <property type="entry name" value="zinc finger protein 1 homolog"/>
    <property type="match status" value="1"/>
</dbReference>
<comment type="similarity">
    <text evidence="2">Belongs to the krueppel C2H2-type zinc-finger protein family.</text>
</comment>
<protein>
    <recommendedName>
        <fullName evidence="14">Zinc finger protein 350</fullName>
    </recommendedName>
</protein>
<proteinExistence type="inferred from homology"/>
<keyword evidence="9" id="KW-0238">DNA-binding</keyword>
<evidence type="ECO:0000256" key="13">
    <source>
        <dbReference type="ARBA" id="ARBA00062082"/>
    </source>
</evidence>
<keyword evidence="4" id="KW-0479">Metal-binding</keyword>
<dbReference type="FunFam" id="3.30.160.60:FF:000557">
    <property type="entry name" value="zinc finger and SCAN domain-containing protein 29"/>
    <property type="match status" value="1"/>
</dbReference>
<dbReference type="FunFam" id="3.30.160.60:FF:002063">
    <property type="entry name" value="RB associated KRAB zinc finger"/>
    <property type="match status" value="1"/>
</dbReference>
<dbReference type="SUPFAM" id="SSF109640">
    <property type="entry name" value="KRAB domain (Kruppel-associated box)"/>
    <property type="match status" value="1"/>
</dbReference>
<evidence type="ECO:0000256" key="4">
    <source>
        <dbReference type="ARBA" id="ARBA00022723"/>
    </source>
</evidence>
<evidence type="ECO:0000259" key="18">
    <source>
        <dbReference type="PROSITE" id="PS50805"/>
    </source>
</evidence>
<feature type="domain" description="C2H2-type" evidence="17">
    <location>
        <begin position="316"/>
        <end position="343"/>
    </location>
</feature>
<evidence type="ECO:0000256" key="5">
    <source>
        <dbReference type="ARBA" id="ARBA00022737"/>
    </source>
</evidence>
<dbReference type="Gene3D" id="6.10.140.140">
    <property type="match status" value="1"/>
</dbReference>
<dbReference type="GO" id="GO:0006355">
    <property type="term" value="P:regulation of DNA-templated transcription"/>
    <property type="evidence" value="ECO:0007669"/>
    <property type="project" value="InterPro"/>
</dbReference>
<accession>A0A8D0X670</accession>
<feature type="domain" description="C2H2-type" evidence="17">
    <location>
        <begin position="288"/>
        <end position="315"/>
    </location>
</feature>
<keyword evidence="7" id="KW-0862">Zinc</keyword>
<evidence type="ECO:0000256" key="10">
    <source>
        <dbReference type="ARBA" id="ARBA00023163"/>
    </source>
</evidence>
<dbReference type="FunFam" id="3.30.160.60:FF:000848">
    <property type="entry name" value="Zinc finger protein 35"/>
    <property type="match status" value="1"/>
</dbReference>
<comment type="subunit">
    <text evidence="13">Interacts with BRCA1. Interacts with RNF11.</text>
</comment>
<keyword evidence="11" id="KW-0539">Nucleus</keyword>
<dbReference type="FunFam" id="3.30.160.60:FF:001727">
    <property type="entry name" value="Zinc finger protein 350"/>
    <property type="match status" value="1"/>
</dbReference>
<sequence length="523" mass="58864">MIQAQGTLTFDDVAVDFTWEEWQLLTPAQKDLFRDVMLENYRNLVAVGYQARSADVLSRLDRGEPRPVEADIHAHTRAETCKVDDHLLEHFHHESREKILEQWHRHTPLENSVPQSKASLLFRPNHDTSDIHGNSMKSALPLPPQSRSCETKKPAELTGDGTPCLHAHSEQLRPEMKFPESQNLISTKPPFNKHQKTQKIKKSHVCGQCGKTFIKKSWLTDHQNLHTGEKPHRCNLCGKAFFRKFKLTEHQRTHTGEKPYECTECGKAFLKKSGLNVHQKTHTGEKPFVCSDCGKGFIQKGNLMVHQRIHTGEKPYICNECGKGFSQKTCLTAHQRFHTGTTPFVCGECGKTLSQKTGLIKHQRTHTGEKPFECRDCGKAFIEKPQLVIHQRIHTGEKPYRCSDCGKSFRGKSVLNKHQKTHSVKVEHGPAGGHRASQSSVVLQEKSLNTVTMRLPPLAPQPSVHISGLLASRNVVLVGQPVARCAPAADNRSFAQDRNLVSAVNVVVPSVVNYILFYVTENQ</sequence>
<reference evidence="19" key="1">
    <citation type="submission" date="2025-08" db="UniProtKB">
        <authorList>
            <consortium name="Ensembl"/>
        </authorList>
    </citation>
    <scope>IDENTIFICATION</scope>
</reference>
<dbReference type="GO" id="GO:0003677">
    <property type="term" value="F:DNA binding"/>
    <property type="evidence" value="ECO:0007669"/>
    <property type="project" value="UniProtKB-KW"/>
</dbReference>
<feature type="domain" description="C2H2-type" evidence="17">
    <location>
        <begin position="344"/>
        <end position="371"/>
    </location>
</feature>
<dbReference type="PROSITE" id="PS50805">
    <property type="entry name" value="KRAB"/>
    <property type="match status" value="1"/>
</dbReference>
<dbReference type="GO" id="GO:0008270">
    <property type="term" value="F:zinc ion binding"/>
    <property type="evidence" value="ECO:0007669"/>
    <property type="project" value="UniProtKB-KW"/>
</dbReference>
<evidence type="ECO:0000313" key="20">
    <source>
        <dbReference type="Proteomes" id="UP000694570"/>
    </source>
</evidence>
<dbReference type="FunFam" id="3.30.160.60:FF:002343">
    <property type="entry name" value="Zinc finger protein 33A"/>
    <property type="match status" value="2"/>
</dbReference>
<evidence type="ECO:0000256" key="11">
    <source>
        <dbReference type="ARBA" id="ARBA00023242"/>
    </source>
</evidence>
<evidence type="ECO:0000256" key="14">
    <source>
        <dbReference type="ARBA" id="ARBA00068085"/>
    </source>
</evidence>